<protein>
    <submittedName>
        <fullName evidence="2">Se31</fullName>
    </submittedName>
</protein>
<sequence>MERFELIGDLITWNQCRVDKFAACYFRASRSESMKIMLISRLVSATITATLIAVAIFDAVNLRDFALYYTHWSLATLLIMFTCGAITSLVVAQQFYNNLYHIPGYVVLHRILYNIACTTNILSSIGYFIVIYTYGNGAKPVNYVIHTLNSLLVIVEITLNAIPMKLFHVFQPLAYTLFYGIFIATYHYFTGETVYKCLKWHDQQDMSKLCIAFLTLMFVIYIVLYTISFIKNKCLNL</sequence>
<feature type="transmembrane region" description="Helical" evidence="1">
    <location>
        <begin position="209"/>
        <end position="230"/>
    </location>
</feature>
<dbReference type="PANTHER" id="PTHR12242">
    <property type="entry name" value="OS02G0130600 PROTEIN-RELATED"/>
    <property type="match status" value="1"/>
</dbReference>
<organism evidence="2 3">
    <name type="scientific">Spodoptera exigua multiple nucleopolyhedrovirus</name>
    <dbReference type="NCBI Taxonomy" id="10454"/>
    <lineage>
        <taxon>Viruses</taxon>
        <taxon>Viruses incertae sedis</taxon>
        <taxon>Naldaviricetes</taxon>
        <taxon>Lefavirales</taxon>
        <taxon>Baculoviridae</taxon>
        <taxon>Alphabaculovirus</taxon>
    </lineage>
</organism>
<feature type="transmembrane region" description="Helical" evidence="1">
    <location>
        <begin position="36"/>
        <end position="57"/>
    </location>
</feature>
<dbReference type="EMBL" id="MH370144">
    <property type="protein sequence ID" value="AYN44991.1"/>
    <property type="molecule type" value="Genomic_DNA"/>
</dbReference>
<keyword evidence="1" id="KW-0812">Transmembrane</keyword>
<dbReference type="GeneID" id="80535787"/>
<evidence type="ECO:0000313" key="2">
    <source>
        <dbReference type="EMBL" id="AYN44991.1"/>
    </source>
</evidence>
<dbReference type="GO" id="GO:0016020">
    <property type="term" value="C:membrane"/>
    <property type="evidence" value="ECO:0007669"/>
    <property type="project" value="TreeGrafter"/>
</dbReference>
<feature type="transmembrane region" description="Helical" evidence="1">
    <location>
        <begin position="69"/>
        <end position="91"/>
    </location>
</feature>
<name>A0A3G2JTS4_9ABAC</name>
<reference evidence="2 3" key="1">
    <citation type="submission" date="2018-05" db="EMBL/GenBank/DDBJ databases">
        <title>The genome sequence of a novel Spodoptera exigua multiple nucleopolyhedrovirus, SeMNPV-QD, isolated from Qingdao, China.</title>
        <authorList>
            <person name="Chen Y."/>
            <person name="Qi B."/>
            <person name="Zheng G."/>
            <person name="Zhang Y."/>
            <person name="Li C."/>
        </authorList>
    </citation>
    <scope>NUCLEOTIDE SEQUENCE [LARGE SCALE GENOMIC DNA]</scope>
    <source>
        <strain evidence="2">SeMNPV-QD</strain>
    </source>
</reference>
<feature type="transmembrane region" description="Helical" evidence="1">
    <location>
        <begin position="169"/>
        <end position="189"/>
    </location>
</feature>
<dbReference type="KEGG" id="vg:80535787"/>
<keyword evidence="3" id="KW-1185">Reference proteome</keyword>
<evidence type="ECO:0000313" key="3">
    <source>
        <dbReference type="Proteomes" id="UP000676073"/>
    </source>
</evidence>
<feature type="transmembrane region" description="Helical" evidence="1">
    <location>
        <begin position="111"/>
        <end position="135"/>
    </location>
</feature>
<keyword evidence="1" id="KW-1133">Transmembrane helix</keyword>
<dbReference type="Proteomes" id="UP000676073">
    <property type="component" value="Segment"/>
</dbReference>
<accession>A0A3G2JTS4</accession>
<keyword evidence="1" id="KW-0472">Membrane</keyword>
<evidence type="ECO:0000256" key="1">
    <source>
        <dbReference type="SAM" id="Phobius"/>
    </source>
</evidence>
<dbReference type="RefSeq" id="YP_010797795.1">
    <property type="nucleotide sequence ID" value="NC_076246.1"/>
</dbReference>
<gene>
    <name evidence="2" type="primary">se31</name>
    <name evidence="2" type="ORF">SENV_ORF31</name>
</gene>
<feature type="transmembrane region" description="Helical" evidence="1">
    <location>
        <begin position="141"/>
        <end position="162"/>
    </location>
</feature>
<proteinExistence type="predicted"/>